<feature type="DNA-binding region" description="OmpR/PhoB-type" evidence="9">
    <location>
        <begin position="123"/>
        <end position="220"/>
    </location>
</feature>
<evidence type="ECO:0000313" key="13">
    <source>
        <dbReference type="Proteomes" id="UP000010467"/>
    </source>
</evidence>
<dbReference type="HOGENOM" id="CLU_000445_30_4_0"/>
<protein>
    <submittedName>
        <fullName evidence="12">Response regulator with CheY-like receiver domain and winged-helix DNA-binding domain protein</fullName>
    </submittedName>
</protein>
<dbReference type="CDD" id="cd00383">
    <property type="entry name" value="trans_reg_C"/>
    <property type="match status" value="1"/>
</dbReference>
<dbReference type="InterPro" id="IPR001867">
    <property type="entry name" value="OmpR/PhoB-type_DNA-bd"/>
</dbReference>
<accession>L0A1G0</accession>
<dbReference type="KEGG" id="dpd:Deipe_1770"/>
<evidence type="ECO:0000256" key="9">
    <source>
        <dbReference type="PROSITE-ProRule" id="PRU01091"/>
    </source>
</evidence>
<evidence type="ECO:0000256" key="4">
    <source>
        <dbReference type="ARBA" id="ARBA00023012"/>
    </source>
</evidence>
<evidence type="ECO:0000259" key="10">
    <source>
        <dbReference type="PROSITE" id="PS50110"/>
    </source>
</evidence>
<name>L0A1G0_DEIPD</name>
<evidence type="ECO:0000259" key="11">
    <source>
        <dbReference type="PROSITE" id="PS51755"/>
    </source>
</evidence>
<dbReference type="InterPro" id="IPR036388">
    <property type="entry name" value="WH-like_DNA-bd_sf"/>
</dbReference>
<evidence type="ECO:0000313" key="12">
    <source>
        <dbReference type="EMBL" id="AFZ67289.1"/>
    </source>
</evidence>
<keyword evidence="7" id="KW-0804">Transcription</keyword>
<dbReference type="PROSITE" id="PS51755">
    <property type="entry name" value="OMPR_PHOB"/>
    <property type="match status" value="1"/>
</dbReference>
<evidence type="ECO:0000256" key="2">
    <source>
        <dbReference type="ARBA" id="ARBA00022490"/>
    </source>
</evidence>
<dbReference type="STRING" id="937777.Deipe_1770"/>
<keyword evidence="5" id="KW-0805">Transcription regulation</keyword>
<evidence type="ECO:0000256" key="3">
    <source>
        <dbReference type="ARBA" id="ARBA00022553"/>
    </source>
</evidence>
<reference evidence="13" key="1">
    <citation type="submission" date="2012-03" db="EMBL/GenBank/DDBJ databases">
        <title>Complete sequence of chromosome of Deinococcus peraridilitoris DSM 19664.</title>
        <authorList>
            <person name="Lucas S."/>
            <person name="Copeland A."/>
            <person name="Lapidus A."/>
            <person name="Glavina del Rio T."/>
            <person name="Dalin E."/>
            <person name="Tice H."/>
            <person name="Bruce D."/>
            <person name="Goodwin L."/>
            <person name="Pitluck S."/>
            <person name="Peters L."/>
            <person name="Mikhailova N."/>
            <person name="Lu M."/>
            <person name="Kyrpides N."/>
            <person name="Mavromatis K."/>
            <person name="Ivanova N."/>
            <person name="Brettin T."/>
            <person name="Detter J.C."/>
            <person name="Han C."/>
            <person name="Larimer F."/>
            <person name="Land M."/>
            <person name="Hauser L."/>
            <person name="Markowitz V."/>
            <person name="Cheng J.-F."/>
            <person name="Hugenholtz P."/>
            <person name="Woyke T."/>
            <person name="Wu D."/>
            <person name="Pukall R."/>
            <person name="Steenblock K."/>
            <person name="Brambilla E."/>
            <person name="Klenk H.-P."/>
            <person name="Eisen J.A."/>
        </authorList>
    </citation>
    <scope>NUCLEOTIDE SEQUENCE [LARGE SCALE GENOMIC DNA]</scope>
    <source>
        <strain evidence="13">DSM 19664 / LMG 22246 / CIP 109416 / KR-200</strain>
    </source>
</reference>
<feature type="domain" description="OmpR/PhoB-type" evidence="11">
    <location>
        <begin position="123"/>
        <end position="220"/>
    </location>
</feature>
<dbReference type="SUPFAM" id="SSF52172">
    <property type="entry name" value="CheY-like"/>
    <property type="match status" value="1"/>
</dbReference>
<dbReference type="GO" id="GO:0032993">
    <property type="term" value="C:protein-DNA complex"/>
    <property type="evidence" value="ECO:0007669"/>
    <property type="project" value="TreeGrafter"/>
</dbReference>
<keyword evidence="3 8" id="KW-0597">Phosphoprotein</keyword>
<keyword evidence="6 9" id="KW-0238">DNA-binding</keyword>
<evidence type="ECO:0000256" key="5">
    <source>
        <dbReference type="ARBA" id="ARBA00023015"/>
    </source>
</evidence>
<gene>
    <name evidence="12" type="ordered locus">Deipe_1770</name>
</gene>
<evidence type="ECO:0000256" key="1">
    <source>
        <dbReference type="ARBA" id="ARBA00004496"/>
    </source>
</evidence>
<keyword evidence="2" id="KW-0963">Cytoplasm</keyword>
<dbReference type="Pfam" id="PF00072">
    <property type="entry name" value="Response_reg"/>
    <property type="match status" value="1"/>
</dbReference>
<dbReference type="PATRIC" id="fig|937777.3.peg.1772"/>
<dbReference type="RefSeq" id="WP_015235594.1">
    <property type="nucleotide sequence ID" value="NC_019793.1"/>
</dbReference>
<dbReference type="GO" id="GO:0000156">
    <property type="term" value="F:phosphorelay response regulator activity"/>
    <property type="evidence" value="ECO:0007669"/>
    <property type="project" value="TreeGrafter"/>
</dbReference>
<dbReference type="InterPro" id="IPR039420">
    <property type="entry name" value="WalR-like"/>
</dbReference>
<dbReference type="PANTHER" id="PTHR48111:SF22">
    <property type="entry name" value="REGULATOR OF RPOS"/>
    <property type="match status" value="1"/>
</dbReference>
<dbReference type="Gene3D" id="1.10.10.10">
    <property type="entry name" value="Winged helix-like DNA-binding domain superfamily/Winged helix DNA-binding domain"/>
    <property type="match status" value="1"/>
</dbReference>
<dbReference type="CDD" id="cd17574">
    <property type="entry name" value="REC_OmpR"/>
    <property type="match status" value="1"/>
</dbReference>
<dbReference type="PROSITE" id="PS50110">
    <property type="entry name" value="RESPONSE_REGULATORY"/>
    <property type="match status" value="1"/>
</dbReference>
<feature type="modified residue" description="4-aspartylphosphate" evidence="8">
    <location>
        <position position="53"/>
    </location>
</feature>
<dbReference type="FunFam" id="3.40.50.2300:FF:000021">
    <property type="entry name" value="Two-component system response regulator KdpE"/>
    <property type="match status" value="1"/>
</dbReference>
<evidence type="ECO:0000256" key="6">
    <source>
        <dbReference type="ARBA" id="ARBA00023125"/>
    </source>
</evidence>
<dbReference type="GO" id="GO:0005829">
    <property type="term" value="C:cytosol"/>
    <property type="evidence" value="ECO:0007669"/>
    <property type="project" value="TreeGrafter"/>
</dbReference>
<dbReference type="Proteomes" id="UP000010467">
    <property type="component" value="Chromosome"/>
</dbReference>
<dbReference type="Gene3D" id="3.40.50.2300">
    <property type="match status" value="1"/>
</dbReference>
<proteinExistence type="predicted"/>
<dbReference type="OrthoDB" id="61040at2"/>
<dbReference type="SMART" id="SM00448">
    <property type="entry name" value="REC"/>
    <property type="match status" value="1"/>
</dbReference>
<keyword evidence="4" id="KW-0902">Two-component regulatory system</keyword>
<dbReference type="PANTHER" id="PTHR48111">
    <property type="entry name" value="REGULATOR OF RPOS"/>
    <property type="match status" value="1"/>
</dbReference>
<dbReference type="GO" id="GO:0042802">
    <property type="term" value="F:identical protein binding"/>
    <property type="evidence" value="ECO:0007669"/>
    <property type="project" value="UniProtKB-ARBA"/>
</dbReference>
<dbReference type="InterPro" id="IPR001789">
    <property type="entry name" value="Sig_transdc_resp-reg_receiver"/>
</dbReference>
<dbReference type="EMBL" id="CP003382">
    <property type="protein sequence ID" value="AFZ67289.1"/>
    <property type="molecule type" value="Genomic_DNA"/>
</dbReference>
<sequence>MTYSILVIEDNPDVMHVVQHELENAGFIAHTADTGAGGLSQARELNPDLVILDLGLPDFDGAEVARQLRRSTNVPIIILTALDAIERKVELFGFGANDYITKPFNTADLIARVNAQLHQANINDLLAIGELCVTLPARQATYAGQNLALEDREFDLLTLLVRQPGRIFTPEQLLETLWEGQVDQKANLDACLESLRGKLRGAGAQDVIRTVRGMGYAFRPPVQENALATIQPR</sequence>
<organism evidence="12 13">
    <name type="scientific">Deinococcus peraridilitoris (strain DSM 19664 / LMG 22246 / CIP 109416 / KR-200)</name>
    <dbReference type="NCBI Taxonomy" id="937777"/>
    <lineage>
        <taxon>Bacteria</taxon>
        <taxon>Thermotogati</taxon>
        <taxon>Deinococcota</taxon>
        <taxon>Deinococci</taxon>
        <taxon>Deinococcales</taxon>
        <taxon>Deinococcaceae</taxon>
        <taxon>Deinococcus</taxon>
    </lineage>
</organism>
<dbReference type="SMART" id="SM00862">
    <property type="entry name" value="Trans_reg_C"/>
    <property type="match status" value="1"/>
</dbReference>
<dbReference type="GO" id="GO:0045893">
    <property type="term" value="P:positive regulation of DNA-templated transcription"/>
    <property type="evidence" value="ECO:0007669"/>
    <property type="project" value="UniProtKB-ARBA"/>
</dbReference>
<dbReference type="AlphaFoldDB" id="L0A1G0"/>
<dbReference type="InterPro" id="IPR011006">
    <property type="entry name" value="CheY-like_superfamily"/>
</dbReference>
<evidence type="ECO:0000256" key="7">
    <source>
        <dbReference type="ARBA" id="ARBA00023163"/>
    </source>
</evidence>
<comment type="subcellular location">
    <subcellularLocation>
        <location evidence="1">Cytoplasm</location>
    </subcellularLocation>
</comment>
<keyword evidence="13" id="KW-1185">Reference proteome</keyword>
<dbReference type="eggNOG" id="COG0745">
    <property type="taxonomic scope" value="Bacteria"/>
</dbReference>
<dbReference type="Pfam" id="PF00486">
    <property type="entry name" value="Trans_reg_C"/>
    <property type="match status" value="1"/>
</dbReference>
<dbReference type="GO" id="GO:0000987">
    <property type="term" value="F:cis-regulatory region sequence-specific DNA binding"/>
    <property type="evidence" value="ECO:0007669"/>
    <property type="project" value="UniProtKB-ARBA"/>
</dbReference>
<feature type="domain" description="Response regulatory" evidence="10">
    <location>
        <begin position="4"/>
        <end position="117"/>
    </location>
</feature>
<evidence type="ECO:0000256" key="8">
    <source>
        <dbReference type="PROSITE-ProRule" id="PRU00169"/>
    </source>
</evidence>